<dbReference type="RefSeq" id="WP_265789018.1">
    <property type="nucleotide sequence ID" value="NZ_BAABRS010000001.1"/>
</dbReference>
<evidence type="ECO:0000256" key="1">
    <source>
        <dbReference type="SAM" id="Phobius"/>
    </source>
</evidence>
<dbReference type="Proteomes" id="UP001207337">
    <property type="component" value="Unassembled WGS sequence"/>
</dbReference>
<evidence type="ECO:0000313" key="3">
    <source>
        <dbReference type="Proteomes" id="UP001207337"/>
    </source>
</evidence>
<organism evidence="2 3">
    <name type="scientific">Fodinibius salicampi</name>
    <dbReference type="NCBI Taxonomy" id="1920655"/>
    <lineage>
        <taxon>Bacteria</taxon>
        <taxon>Pseudomonadati</taxon>
        <taxon>Balneolota</taxon>
        <taxon>Balneolia</taxon>
        <taxon>Balneolales</taxon>
        <taxon>Balneolaceae</taxon>
        <taxon>Fodinibius</taxon>
    </lineage>
</organism>
<evidence type="ECO:0008006" key="4">
    <source>
        <dbReference type="Google" id="ProtNLM"/>
    </source>
</evidence>
<dbReference type="PROSITE" id="PS51257">
    <property type="entry name" value="PROKAR_LIPOPROTEIN"/>
    <property type="match status" value="1"/>
</dbReference>
<evidence type="ECO:0000313" key="2">
    <source>
        <dbReference type="EMBL" id="MCW9712803.1"/>
    </source>
</evidence>
<accession>A0ABT3PY90</accession>
<reference evidence="2 3" key="1">
    <citation type="submission" date="2021-11" db="EMBL/GenBank/DDBJ databases">
        <title>Aliifidinibius sp. nov., a new bacterium isolated from saline soil.</title>
        <authorList>
            <person name="Galisteo C."/>
            <person name="De La Haba R."/>
            <person name="Sanchez-Porro C."/>
            <person name="Ventosa A."/>
        </authorList>
    </citation>
    <scope>NUCLEOTIDE SEQUENCE [LARGE SCALE GENOMIC DNA]</scope>
    <source>
        <strain evidence="2 3">KACC 190600</strain>
    </source>
</reference>
<dbReference type="EMBL" id="JAJNDC010000001">
    <property type="protein sequence ID" value="MCW9712803.1"/>
    <property type="molecule type" value="Genomic_DNA"/>
</dbReference>
<keyword evidence="1" id="KW-0472">Membrane</keyword>
<keyword evidence="1" id="KW-1133">Transmembrane helix</keyword>
<feature type="transmembrane region" description="Helical" evidence="1">
    <location>
        <begin position="7"/>
        <end position="26"/>
    </location>
</feature>
<name>A0ABT3PY90_9BACT</name>
<keyword evidence="1" id="KW-0812">Transmembrane</keyword>
<keyword evidence="3" id="KW-1185">Reference proteome</keyword>
<gene>
    <name evidence="2" type="ORF">LQ318_07790</name>
</gene>
<comment type="caution">
    <text evidence="2">The sequence shown here is derived from an EMBL/GenBank/DDBJ whole genome shotgun (WGS) entry which is preliminary data.</text>
</comment>
<protein>
    <recommendedName>
        <fullName evidence="4">Divergent polysaccharide deacetylase</fullName>
    </recommendedName>
</protein>
<proteinExistence type="predicted"/>
<sequence>MKEQKKKVIVVFLLLISCIISGYLFITVETSTKSLRSFSQADSLIQNEFTNFSINNSQIRQYSAQAGSSFSRKIYQARLPEEQSKTQFHADLNRTFYPYDIATPGKVNIADEIVQIHLLYEDIIFRTIKLETDSDLTLQQNKVSIILAFNAIPSSNILSQLTSLGEPIPILLSIEHPMQAKEFQEQLSGQYNRLIFRLYNEYNEDLIQTNPSIARRRVNQFEEILPNAHLLLNANSNNSQNIIEQSDLSFIEAQSALQLHHNLGKAVFLDELNKLKPGAAHSLAIINGNATTLGWLEEKLPELKRSGVQIVPPDQRGF</sequence>